<keyword evidence="4" id="KW-0325">Glycoprotein</keyword>
<evidence type="ECO:0000313" key="10">
    <source>
        <dbReference type="EMBL" id="KAF6137875.1"/>
    </source>
</evidence>
<dbReference type="PANTHER" id="PTHR11177">
    <property type="entry name" value="CHITINASE"/>
    <property type="match status" value="1"/>
</dbReference>
<evidence type="ECO:0000256" key="8">
    <source>
        <dbReference type="SAM" id="SignalP"/>
    </source>
</evidence>
<evidence type="ECO:0000256" key="3">
    <source>
        <dbReference type="ARBA" id="ARBA00022801"/>
    </source>
</evidence>
<sequence length="368" mass="40894">MAGLKFVFSILIFVFSMVVAVDHESIKSAYWPSWDYSTFPASAIDTSLFTHIFYAFLMPDAVSYKLMVSKSECSTLANFTSTLKPKVKTILSIGGGDEDPNIFARMAATKMSRKSFINSSIEVGRKYGFDGLDLDWEFPKTPEEMQDLGELFVEWRAALKKEATDTCRPPLLLTAAVYFASDFFLAEVHRAYHVPSIKKNLDWINVMCYDYRGSWDTSSTGAHAALFDPASLVSTSDGLKSWIEAGVPRKMLVMGLPLYGHTWQLESHHIHGVGAPAVGVGPGINAQMTFSEVMDFNNKQSAVVGFDPVTVSMYSYAGTSWIGYDGPMSITLKIGFARAFELRGYFFWAVSGDKDWKISKQASMTWGP</sequence>
<dbReference type="CDD" id="cd02879">
    <property type="entry name" value="GH18_plant_chitinase_class_V"/>
    <property type="match status" value="1"/>
</dbReference>
<dbReference type="PROSITE" id="PS51910">
    <property type="entry name" value="GH18_2"/>
    <property type="match status" value="1"/>
</dbReference>
<dbReference type="Gene3D" id="3.20.20.80">
    <property type="entry name" value="Glycosidases"/>
    <property type="match status" value="1"/>
</dbReference>
<dbReference type="InterPro" id="IPR017853">
    <property type="entry name" value="GH"/>
</dbReference>
<feature type="domain" description="GH18" evidence="9">
    <location>
        <begin position="25"/>
        <end position="368"/>
    </location>
</feature>
<dbReference type="PANTHER" id="PTHR11177:SF396">
    <property type="entry name" value="NOD FACTOR HYDROLASE PROTEIN 1"/>
    <property type="match status" value="1"/>
</dbReference>
<feature type="signal peptide" evidence="8">
    <location>
        <begin position="1"/>
        <end position="20"/>
    </location>
</feature>
<dbReference type="InterPro" id="IPR011583">
    <property type="entry name" value="Chitinase_II/V-like_cat"/>
</dbReference>
<dbReference type="EMBL" id="JACGCM010002619">
    <property type="protein sequence ID" value="KAF6137875.1"/>
    <property type="molecule type" value="Genomic_DNA"/>
</dbReference>
<evidence type="ECO:0000256" key="7">
    <source>
        <dbReference type="SAM" id="Phobius"/>
    </source>
</evidence>
<keyword evidence="7" id="KW-0812">Transmembrane</keyword>
<feature type="transmembrane region" description="Helical" evidence="7">
    <location>
        <begin position="36"/>
        <end position="57"/>
    </location>
</feature>
<feature type="chain" id="PRO_5029699360" description="GH18 domain-containing protein" evidence="8">
    <location>
        <begin position="21"/>
        <end position="368"/>
    </location>
</feature>
<dbReference type="GO" id="GO:0004568">
    <property type="term" value="F:chitinase activity"/>
    <property type="evidence" value="ECO:0007669"/>
    <property type="project" value="TreeGrafter"/>
</dbReference>
<reference evidence="10 11" key="1">
    <citation type="journal article" date="2020" name="IScience">
        <title>Genome Sequencing of the Endangered Kingdonia uniflora (Circaeasteraceae, Ranunculales) Reveals Potential Mechanisms of Evolutionary Specialization.</title>
        <authorList>
            <person name="Sun Y."/>
            <person name="Deng T."/>
            <person name="Zhang A."/>
            <person name="Moore M.J."/>
            <person name="Landis J.B."/>
            <person name="Lin N."/>
            <person name="Zhang H."/>
            <person name="Zhang X."/>
            <person name="Huang J."/>
            <person name="Zhang X."/>
            <person name="Sun H."/>
            <person name="Wang H."/>
        </authorList>
    </citation>
    <scope>NUCLEOTIDE SEQUENCE [LARGE SCALE GENOMIC DNA]</scope>
    <source>
        <strain evidence="10">TB1705</strain>
        <tissue evidence="10">Leaf</tissue>
    </source>
</reference>
<keyword evidence="5 6" id="KW-0326">Glycosidase</keyword>
<evidence type="ECO:0000313" key="11">
    <source>
        <dbReference type="Proteomes" id="UP000541444"/>
    </source>
</evidence>
<dbReference type="GO" id="GO:0008061">
    <property type="term" value="F:chitin binding"/>
    <property type="evidence" value="ECO:0007669"/>
    <property type="project" value="InterPro"/>
</dbReference>
<keyword evidence="7" id="KW-0472">Membrane</keyword>
<evidence type="ECO:0000256" key="6">
    <source>
        <dbReference type="RuleBase" id="RU000489"/>
    </source>
</evidence>
<dbReference type="SMART" id="SM00636">
    <property type="entry name" value="Glyco_18"/>
    <property type="match status" value="1"/>
</dbReference>
<name>A0A7J7L5G2_9MAGN</name>
<dbReference type="FunFam" id="3.10.50.10:FF:000003">
    <property type="entry name" value="Class V chitinase CHIT5b"/>
    <property type="match status" value="1"/>
</dbReference>
<evidence type="ECO:0000256" key="2">
    <source>
        <dbReference type="ARBA" id="ARBA00022729"/>
    </source>
</evidence>
<keyword evidence="2 8" id="KW-0732">Signal</keyword>
<dbReference type="InterPro" id="IPR001223">
    <property type="entry name" value="Glyco_hydro18_cat"/>
</dbReference>
<gene>
    <name evidence="10" type="ORF">GIB67_014004</name>
</gene>
<evidence type="ECO:0000256" key="1">
    <source>
        <dbReference type="ARBA" id="ARBA00008682"/>
    </source>
</evidence>
<protein>
    <recommendedName>
        <fullName evidence="9">GH18 domain-containing protein</fullName>
    </recommendedName>
</protein>
<dbReference type="GO" id="GO:0005576">
    <property type="term" value="C:extracellular region"/>
    <property type="evidence" value="ECO:0007669"/>
    <property type="project" value="TreeGrafter"/>
</dbReference>
<comment type="caution">
    <text evidence="10">The sequence shown here is derived from an EMBL/GenBank/DDBJ whole genome shotgun (WGS) entry which is preliminary data.</text>
</comment>
<proteinExistence type="inferred from homology"/>
<keyword evidence="11" id="KW-1185">Reference proteome</keyword>
<dbReference type="SUPFAM" id="SSF54556">
    <property type="entry name" value="Chitinase insertion domain"/>
    <property type="match status" value="1"/>
</dbReference>
<comment type="similarity">
    <text evidence="1">Belongs to the glycosyl hydrolase 18 family. Chitinase class V subfamily.</text>
</comment>
<dbReference type="InterPro" id="IPR050314">
    <property type="entry name" value="Glycosyl_Hydrlase_18"/>
</dbReference>
<evidence type="ECO:0000256" key="5">
    <source>
        <dbReference type="ARBA" id="ARBA00023295"/>
    </source>
</evidence>
<dbReference type="InterPro" id="IPR029070">
    <property type="entry name" value="Chitinase_insertion_sf"/>
</dbReference>
<dbReference type="AlphaFoldDB" id="A0A7J7L5G2"/>
<dbReference type="Pfam" id="PF00704">
    <property type="entry name" value="Glyco_hydro_18"/>
    <property type="match status" value="1"/>
</dbReference>
<organism evidence="10 11">
    <name type="scientific">Kingdonia uniflora</name>
    <dbReference type="NCBI Taxonomy" id="39325"/>
    <lineage>
        <taxon>Eukaryota</taxon>
        <taxon>Viridiplantae</taxon>
        <taxon>Streptophyta</taxon>
        <taxon>Embryophyta</taxon>
        <taxon>Tracheophyta</taxon>
        <taxon>Spermatophyta</taxon>
        <taxon>Magnoliopsida</taxon>
        <taxon>Ranunculales</taxon>
        <taxon>Circaeasteraceae</taxon>
        <taxon>Kingdonia</taxon>
    </lineage>
</organism>
<dbReference type="OrthoDB" id="76388at2759"/>
<keyword evidence="3 6" id="KW-0378">Hydrolase</keyword>
<accession>A0A7J7L5G2</accession>
<evidence type="ECO:0000259" key="9">
    <source>
        <dbReference type="PROSITE" id="PS51910"/>
    </source>
</evidence>
<keyword evidence="7" id="KW-1133">Transmembrane helix</keyword>
<dbReference type="GO" id="GO:0005975">
    <property type="term" value="P:carbohydrate metabolic process"/>
    <property type="evidence" value="ECO:0007669"/>
    <property type="project" value="InterPro"/>
</dbReference>
<dbReference type="SUPFAM" id="SSF51445">
    <property type="entry name" value="(Trans)glycosidases"/>
    <property type="match status" value="1"/>
</dbReference>
<dbReference type="GO" id="GO:0006032">
    <property type="term" value="P:chitin catabolic process"/>
    <property type="evidence" value="ECO:0007669"/>
    <property type="project" value="TreeGrafter"/>
</dbReference>
<dbReference type="PROSITE" id="PS01095">
    <property type="entry name" value="GH18_1"/>
    <property type="match status" value="1"/>
</dbReference>
<dbReference type="Proteomes" id="UP000541444">
    <property type="component" value="Unassembled WGS sequence"/>
</dbReference>
<dbReference type="Gene3D" id="3.10.50.10">
    <property type="match status" value="1"/>
</dbReference>
<dbReference type="InterPro" id="IPR001579">
    <property type="entry name" value="Glyco_hydro_18_chit_AS"/>
</dbReference>
<evidence type="ECO:0000256" key="4">
    <source>
        <dbReference type="ARBA" id="ARBA00023180"/>
    </source>
</evidence>